<evidence type="ECO:0000313" key="8">
    <source>
        <dbReference type="EMBL" id="KAD1878837.1"/>
    </source>
</evidence>
<dbReference type="Pfam" id="PF08880">
    <property type="entry name" value="QLQ"/>
    <property type="match status" value="1"/>
</dbReference>
<dbReference type="GO" id="GO:0005634">
    <property type="term" value="C:nucleus"/>
    <property type="evidence" value="ECO:0007669"/>
    <property type="project" value="UniProtKB-SubCell"/>
</dbReference>
<evidence type="ECO:0000256" key="5">
    <source>
        <dbReference type="RuleBase" id="RU367127"/>
    </source>
</evidence>
<organism evidence="8 9">
    <name type="scientific">Mikania micrantha</name>
    <name type="common">bitter vine</name>
    <dbReference type="NCBI Taxonomy" id="192012"/>
    <lineage>
        <taxon>Eukaryota</taxon>
        <taxon>Viridiplantae</taxon>
        <taxon>Streptophyta</taxon>
        <taxon>Embryophyta</taxon>
        <taxon>Tracheophyta</taxon>
        <taxon>Spermatophyta</taxon>
        <taxon>Magnoliopsida</taxon>
        <taxon>eudicotyledons</taxon>
        <taxon>Gunneridae</taxon>
        <taxon>Pentapetalae</taxon>
        <taxon>asterids</taxon>
        <taxon>campanulids</taxon>
        <taxon>Asterales</taxon>
        <taxon>Asteraceae</taxon>
        <taxon>Asteroideae</taxon>
        <taxon>Heliantheae alliance</taxon>
        <taxon>Eupatorieae</taxon>
        <taxon>Mikania</taxon>
    </lineage>
</organism>
<comment type="function">
    <text evidence="5">Transcription activator.</text>
</comment>
<dbReference type="PROSITE" id="PS51667">
    <property type="entry name" value="WRC"/>
    <property type="match status" value="1"/>
</dbReference>
<dbReference type="EMBL" id="SZYD01000387">
    <property type="protein sequence ID" value="KAD1878837.1"/>
    <property type="molecule type" value="Genomic_DNA"/>
</dbReference>
<dbReference type="InterPro" id="IPR014978">
    <property type="entry name" value="Gln-Leu-Gln_QLQ"/>
</dbReference>
<feature type="domain" description="WRC" evidence="7">
    <location>
        <begin position="156"/>
        <end position="200"/>
    </location>
</feature>
<dbReference type="GO" id="GO:0006355">
    <property type="term" value="P:regulation of DNA-templated transcription"/>
    <property type="evidence" value="ECO:0007669"/>
    <property type="project" value="InterPro"/>
</dbReference>
<keyword evidence="5" id="KW-0010">Activator</keyword>
<dbReference type="GO" id="GO:0005524">
    <property type="term" value="F:ATP binding"/>
    <property type="evidence" value="ECO:0007669"/>
    <property type="project" value="UniProtKB-UniRule"/>
</dbReference>
<evidence type="ECO:0000256" key="3">
    <source>
        <dbReference type="ARBA" id="ARBA00023242"/>
    </source>
</evidence>
<dbReference type="InterPro" id="IPR014977">
    <property type="entry name" value="WRC_dom"/>
</dbReference>
<comment type="similarity">
    <text evidence="2 5">Belongs to the GRF family.</text>
</comment>
<evidence type="ECO:0000313" key="9">
    <source>
        <dbReference type="Proteomes" id="UP000326396"/>
    </source>
</evidence>
<name>A0A5N6LIS1_9ASTR</name>
<sequence>MDFGVFDGLLCSENTINNNSLISNYNLDQNPKSYAFKQQESSSVSVSAIAHKQDDLLKRSDRSSVCSVSDNMISFSSPNIGFGYGGAFTSSQWMELEHQALIYKYMIVNAPVPLNLLIPIRRAVESAEFSSFPATNLRHTAYGWGGFHLGLSNSLDSEPGRCRRTDGKKWRCSRDAVAYHKYCERHMNRGRYRSRKHVEGQSGHSVSNGLIAAAAKFSSLEPVISTSVSTSVSHFNHQNQNQHQLNRNLTNKENMMSKKIQDTTCHSMVSPSPIACEHVSISIPSELGFVCSNIQNPKTQNPISQFMDDWQHPNRTQLSISIPSNAQNLNLSPLKMGLGVNDSTNTKMFDDDDDDNDDDRSQRVNWENLVSGPLGEVLNHSMNNSRSSLNLMTGN</sequence>
<keyword evidence="5" id="KW-0805">Transcription regulation</keyword>
<proteinExistence type="inferred from homology"/>
<evidence type="ECO:0000256" key="1">
    <source>
        <dbReference type="ARBA" id="ARBA00004123"/>
    </source>
</evidence>
<dbReference type="PANTHER" id="PTHR31602">
    <property type="entry name" value="GROWTH-REGULATING FACTOR 5"/>
    <property type="match status" value="1"/>
</dbReference>
<evidence type="ECO:0000259" key="6">
    <source>
        <dbReference type="PROSITE" id="PS51666"/>
    </source>
</evidence>
<dbReference type="PROSITE" id="PS51666">
    <property type="entry name" value="QLQ"/>
    <property type="match status" value="1"/>
</dbReference>
<comment type="caution">
    <text evidence="8">The sequence shown here is derived from an EMBL/GenBank/DDBJ whole genome shotgun (WGS) entry which is preliminary data.</text>
</comment>
<comment type="caution">
    <text evidence="4">Lacks conserved residue(s) required for the propagation of feature annotation.</text>
</comment>
<reference evidence="8 9" key="1">
    <citation type="submission" date="2019-05" db="EMBL/GenBank/DDBJ databases">
        <title>Mikania micrantha, genome provides insights into the molecular mechanism of rapid growth.</title>
        <authorList>
            <person name="Liu B."/>
        </authorList>
    </citation>
    <scope>NUCLEOTIDE SEQUENCE [LARGE SCALE GENOMIC DNA]</scope>
    <source>
        <strain evidence="8">NLD-2019</strain>
        <tissue evidence="8">Leaf</tissue>
    </source>
</reference>
<comment type="domain">
    <text evidence="5">The QLQ domain and WRC domain may be involved in protein-protein interaction and DNA-binding, respectively.</text>
</comment>
<dbReference type="SMART" id="SM00951">
    <property type="entry name" value="QLQ"/>
    <property type="match status" value="1"/>
</dbReference>
<dbReference type="PANTHER" id="PTHR31602:SF111">
    <property type="entry name" value="GROWTH-REGULATING FACTOR"/>
    <property type="match status" value="1"/>
</dbReference>
<dbReference type="Pfam" id="PF08879">
    <property type="entry name" value="WRC"/>
    <property type="match status" value="1"/>
</dbReference>
<dbReference type="GO" id="GO:0099402">
    <property type="term" value="P:plant organ development"/>
    <property type="evidence" value="ECO:0007669"/>
    <property type="project" value="UniProtKB-ARBA"/>
</dbReference>
<dbReference type="GO" id="GO:0006351">
    <property type="term" value="P:DNA-templated transcription"/>
    <property type="evidence" value="ECO:0007669"/>
    <property type="project" value="UniProtKB-UniRule"/>
</dbReference>
<dbReference type="OrthoDB" id="1927209at2759"/>
<keyword evidence="3 5" id="KW-0539">Nucleus</keyword>
<feature type="domain" description="QLQ" evidence="6">
    <location>
        <begin position="87"/>
        <end position="122"/>
    </location>
</feature>
<protein>
    <recommendedName>
        <fullName evidence="5">Growth-regulating factor</fullName>
    </recommendedName>
</protein>
<gene>
    <name evidence="8" type="ORF">E3N88_42169</name>
</gene>
<keyword evidence="5" id="KW-0804">Transcription</keyword>
<dbReference type="Proteomes" id="UP000326396">
    <property type="component" value="Unassembled WGS sequence"/>
</dbReference>
<comment type="subcellular location">
    <subcellularLocation>
        <location evidence="1 5">Nucleus</location>
    </subcellularLocation>
</comment>
<keyword evidence="9" id="KW-1185">Reference proteome</keyword>
<dbReference type="InterPro" id="IPR031137">
    <property type="entry name" value="GRF"/>
</dbReference>
<dbReference type="AlphaFoldDB" id="A0A5N6LIS1"/>
<evidence type="ECO:0000256" key="2">
    <source>
        <dbReference type="ARBA" id="ARBA00008122"/>
    </source>
</evidence>
<accession>A0A5N6LIS1</accession>
<evidence type="ECO:0000259" key="7">
    <source>
        <dbReference type="PROSITE" id="PS51667"/>
    </source>
</evidence>
<evidence type="ECO:0000256" key="4">
    <source>
        <dbReference type="PROSITE-ProRule" id="PRU01002"/>
    </source>
</evidence>